<dbReference type="PROSITE" id="PS50294">
    <property type="entry name" value="WD_REPEATS_REGION"/>
    <property type="match status" value="1"/>
</dbReference>
<dbReference type="EMBL" id="CAIIXF020000008">
    <property type="protein sequence ID" value="CAH1792147.1"/>
    <property type="molecule type" value="Genomic_DNA"/>
</dbReference>
<feature type="compositionally biased region" description="Basic and acidic residues" evidence="1">
    <location>
        <begin position="815"/>
        <end position="852"/>
    </location>
</feature>
<dbReference type="SUPFAM" id="SSF50978">
    <property type="entry name" value="WD40 repeat-like"/>
    <property type="match status" value="2"/>
</dbReference>
<protein>
    <submittedName>
        <fullName evidence="2">Uncharacterized protein</fullName>
    </submittedName>
</protein>
<dbReference type="OrthoDB" id="5980302at2759"/>
<proteinExistence type="predicted"/>
<dbReference type="InterPro" id="IPR015943">
    <property type="entry name" value="WD40/YVTN_repeat-like_dom_sf"/>
</dbReference>
<evidence type="ECO:0000313" key="2">
    <source>
        <dbReference type="EMBL" id="CAH1792147.1"/>
    </source>
</evidence>
<dbReference type="InterPro" id="IPR051242">
    <property type="entry name" value="WD-EF-hand_domain"/>
</dbReference>
<feature type="region of interest" description="Disordered" evidence="1">
    <location>
        <begin position="771"/>
        <end position="791"/>
    </location>
</feature>
<dbReference type="PANTHER" id="PTHR44324:SF2">
    <property type="entry name" value="WD REPEAT-CONTAINING PROTEIN 64"/>
    <property type="match status" value="1"/>
</dbReference>
<dbReference type="Gene3D" id="2.130.10.10">
    <property type="entry name" value="YVTN repeat-like/Quinoprotein amine dehydrogenase"/>
    <property type="match status" value="4"/>
</dbReference>
<dbReference type="AlphaFoldDB" id="A0A8J1XXF5"/>
<dbReference type="PROSITE" id="PS50082">
    <property type="entry name" value="WD_REPEATS_2"/>
    <property type="match status" value="3"/>
</dbReference>
<dbReference type="Proteomes" id="UP000749559">
    <property type="component" value="Unassembled WGS sequence"/>
</dbReference>
<reference evidence="2" key="1">
    <citation type="submission" date="2022-03" db="EMBL/GenBank/DDBJ databases">
        <authorList>
            <person name="Martin C."/>
        </authorList>
    </citation>
    <scope>NUCLEOTIDE SEQUENCE</scope>
</reference>
<name>A0A8J1XXF5_OWEFU</name>
<dbReference type="SMART" id="SM00320">
    <property type="entry name" value="WD40"/>
    <property type="match status" value="11"/>
</dbReference>
<dbReference type="PANTHER" id="PTHR44324">
    <property type="entry name" value="WD40 REPEAT DOMAIN 95"/>
    <property type="match status" value="1"/>
</dbReference>
<feature type="region of interest" description="Disordered" evidence="1">
    <location>
        <begin position="1138"/>
        <end position="1182"/>
    </location>
</feature>
<evidence type="ECO:0000256" key="1">
    <source>
        <dbReference type="SAM" id="MobiDB-lite"/>
    </source>
</evidence>
<feature type="region of interest" description="Disordered" evidence="1">
    <location>
        <begin position="702"/>
        <end position="722"/>
    </location>
</feature>
<evidence type="ECO:0000313" key="3">
    <source>
        <dbReference type="Proteomes" id="UP000749559"/>
    </source>
</evidence>
<dbReference type="InterPro" id="IPR001680">
    <property type="entry name" value="WD40_rpt"/>
</dbReference>
<keyword evidence="3" id="KW-1185">Reference proteome</keyword>
<dbReference type="InterPro" id="IPR036322">
    <property type="entry name" value="WD40_repeat_dom_sf"/>
</dbReference>
<gene>
    <name evidence="2" type="ORF">OFUS_LOCUS17160</name>
</gene>
<accession>A0A8J1XXF5</accession>
<comment type="caution">
    <text evidence="2">The sequence shown here is derived from an EMBL/GenBank/DDBJ whole genome shotgun (WGS) entry which is preliminary data.</text>
</comment>
<feature type="region of interest" description="Disordered" evidence="1">
    <location>
        <begin position="815"/>
        <end position="861"/>
    </location>
</feature>
<sequence length="1182" mass="132710">MLSAVGERVALQRPYTHGTFQQKLTEFEELIKELTLQDVEATPEERRQLITENLRYDQFCDSIKALFGPEIKNADLKSIYRKISTNPDAKVDWSELFGYFQGETDETETNISEDISIFMVSRRIRIGEAAGDRKRRDIVQSIRHVPSLDGYLTVSQKGAISIWNSKLRLQTCSELNETSWVTGCDYLPGIRRVAASTERSICIWDNRAKGKNQTLFSIKPFEHSPQCMTWIPDSTNAHEDTILFGDDQGYINYLTVAAKDLTMKNSRGERKTSQNINVDPTKMTYPVIRRKIHDDWVLKIKYFPELRCFASCSPGEKISFVLEEVPRIKDTGEVRGVGVSKGVNAFDYSVRANVIATGGVDKVIRVWHPHIFSRPTGKLVGHLFTIIDIGINEKDQHIISLSTARVFRVWDIHTLTCLQVFTDNEDRPGEKRIYSMFFDNKHDRLLTGSSVLDAWPLTRSVQDTMQVPHTHDRPVVLACLNLVLQNLITVCSESELKVWEYEGGRLLYQNTEPHGPGVELTAIVLNKAGYRLATGAIDGSVKVWDTGSGQVIKHKEYKGIEEDVAINSLHFCDVEDQRCILLSGWGNKLKLLLDSNENNDLQVLRDFTDVLNWTAPSTPAPVEMTSDYTFSKGKPPLPDIGGGNAQVTNMYKKECILKTHEISSCTSYDPSNKLITGCTNGNIIFWDINKSIVEKVIPLPEAAPGSAESHSNTRSKSGHERRVNHLQVVVHQTRRIDPDFIKKLTKGRNIKEEDLDAETLIETLQSKLMSQATSQATSQNQSRTHSVNGLNMDGLRGKTAENFLDELTAKIEGLDSSTKEQQHATHTKEAQGDTKDTVVEKTDDATGEDEAKSTAGDEEVNLDDIDPDQFVIVQQFDPVLISCHQDSVIRFWDLEGALLHEVSAVTPRQGAAVTSLCHDRDCNTLITGDSKGYITMWDVGKFLEAPYTEDEELIKQTICWRGHLSKISALTYVDSTGSIVSSSTDGSVRVWWGNRGRFVGFFGQHRPFHFPHDEESAGPPILPYDINEAPVAPVKTKTDPQKIAIKNVKYEYPLIFDSHRWKPLRRSAHFASKESPREPNDAKFFEALIKPRAYNDHLEFNKNGSMKEGAVFGALPIYTVDSISKPKTPALGFPVSGEEDNSFLYGGRKPAKPSKQTEKKKRKSVGTGLTSILKHTETSQTK</sequence>
<feature type="compositionally biased region" description="Low complexity" evidence="1">
    <location>
        <begin position="771"/>
        <end position="782"/>
    </location>
</feature>
<organism evidence="2 3">
    <name type="scientific">Owenia fusiformis</name>
    <name type="common">Polychaete worm</name>
    <dbReference type="NCBI Taxonomy" id="6347"/>
    <lineage>
        <taxon>Eukaryota</taxon>
        <taxon>Metazoa</taxon>
        <taxon>Spiralia</taxon>
        <taxon>Lophotrochozoa</taxon>
        <taxon>Annelida</taxon>
        <taxon>Polychaeta</taxon>
        <taxon>Sedentaria</taxon>
        <taxon>Canalipalpata</taxon>
        <taxon>Sabellida</taxon>
        <taxon>Oweniida</taxon>
        <taxon>Oweniidae</taxon>
        <taxon>Owenia</taxon>
    </lineage>
</organism>
<dbReference type="Pfam" id="PF00400">
    <property type="entry name" value="WD40"/>
    <property type="match status" value="5"/>
</dbReference>